<dbReference type="EMBL" id="JABFOR010000003">
    <property type="protein sequence ID" value="NOJ69649.1"/>
    <property type="molecule type" value="Genomic_DNA"/>
</dbReference>
<sequence>MEQRGVHVHWVYWGKLFDSKFQARCMQQRLEHDAWIYGYDVLKEIEVFRSRRGKYGVRFLP</sequence>
<evidence type="ECO:0000313" key="2">
    <source>
        <dbReference type="Proteomes" id="UP000552038"/>
    </source>
</evidence>
<name>A0AAP6ZST2_PAEAL</name>
<dbReference type="RefSeq" id="WP_187698590.1">
    <property type="nucleotide sequence ID" value="NZ_LDHY01000035.1"/>
</dbReference>
<proteinExistence type="predicted"/>
<protein>
    <submittedName>
        <fullName evidence="1">Uncharacterized protein</fullName>
    </submittedName>
</protein>
<organism evidence="1 2">
    <name type="scientific">Paenibacillus alvei</name>
    <name type="common">Bacillus alvei</name>
    <dbReference type="NCBI Taxonomy" id="44250"/>
    <lineage>
        <taxon>Bacteria</taxon>
        <taxon>Bacillati</taxon>
        <taxon>Bacillota</taxon>
        <taxon>Bacilli</taxon>
        <taxon>Bacillales</taxon>
        <taxon>Paenibacillaceae</taxon>
        <taxon>Paenibacillus</taxon>
    </lineage>
</organism>
<accession>A0AAP6ZST2</accession>
<dbReference type="AlphaFoldDB" id="A0AAP6ZST2"/>
<gene>
    <name evidence="1" type="ORF">HMI46_03670</name>
</gene>
<evidence type="ECO:0000313" key="1">
    <source>
        <dbReference type="EMBL" id="NOJ69649.1"/>
    </source>
</evidence>
<dbReference type="Proteomes" id="UP000552038">
    <property type="component" value="Unassembled WGS sequence"/>
</dbReference>
<comment type="caution">
    <text evidence="1">The sequence shown here is derived from an EMBL/GenBank/DDBJ whole genome shotgun (WGS) entry which is preliminary data.</text>
</comment>
<reference evidence="1 2" key="1">
    <citation type="submission" date="2020-05" db="EMBL/GenBank/DDBJ databases">
        <title>Whole genome sequencing and identification of novel metabolites from Paenibacillus alvei strain JR949.</title>
        <authorList>
            <person name="Rajendhran J."/>
            <person name="Sree Pranav P."/>
            <person name="Mahalakshmi B."/>
            <person name="Karthikeyan R."/>
        </authorList>
    </citation>
    <scope>NUCLEOTIDE SEQUENCE [LARGE SCALE GENOMIC DNA]</scope>
    <source>
        <strain evidence="1 2">JR949</strain>
    </source>
</reference>